<dbReference type="SUPFAM" id="SSF47336">
    <property type="entry name" value="ACP-like"/>
    <property type="match status" value="1"/>
</dbReference>
<dbReference type="EMBL" id="WMJZ01000016">
    <property type="protein sequence ID" value="MTH47123.1"/>
    <property type="molecule type" value="Genomic_DNA"/>
</dbReference>
<proteinExistence type="predicted"/>
<evidence type="ECO:0000259" key="1">
    <source>
        <dbReference type="PROSITE" id="PS50075"/>
    </source>
</evidence>
<dbReference type="Gene3D" id="1.10.1200.10">
    <property type="entry name" value="ACP-like"/>
    <property type="match status" value="1"/>
</dbReference>
<evidence type="ECO:0000313" key="2">
    <source>
        <dbReference type="EMBL" id="MTH47123.1"/>
    </source>
</evidence>
<keyword evidence="3" id="KW-1185">Reference proteome</keyword>
<evidence type="ECO:0000313" key="3">
    <source>
        <dbReference type="Proteomes" id="UP000477739"/>
    </source>
</evidence>
<sequence>MSHYETIYEKVSETLCEAKDREPGSLSPEMTLPDLALDSLDYVELMVLAKREFNVTLETGMFLSRPFMTLSELCQLIEQEMAG</sequence>
<organism evidence="2 3">
    <name type="scientific">Intestinirhabdus alba</name>
    <dbReference type="NCBI Taxonomy" id="2899544"/>
    <lineage>
        <taxon>Bacteria</taxon>
        <taxon>Pseudomonadati</taxon>
        <taxon>Pseudomonadota</taxon>
        <taxon>Gammaproteobacteria</taxon>
        <taxon>Enterobacterales</taxon>
        <taxon>Enterobacteriaceae</taxon>
        <taxon>Intestinirhabdus</taxon>
    </lineage>
</organism>
<dbReference type="PROSITE" id="PS50075">
    <property type="entry name" value="CARRIER"/>
    <property type="match status" value="1"/>
</dbReference>
<dbReference type="AlphaFoldDB" id="A0A6L6IQP6"/>
<dbReference type="InterPro" id="IPR009081">
    <property type="entry name" value="PP-bd_ACP"/>
</dbReference>
<dbReference type="Proteomes" id="UP000477739">
    <property type="component" value="Unassembled WGS sequence"/>
</dbReference>
<accession>A0A6L6IQP6</accession>
<gene>
    <name evidence="2" type="ORF">GJV78_12835</name>
</gene>
<dbReference type="InterPro" id="IPR036736">
    <property type="entry name" value="ACP-like_sf"/>
</dbReference>
<protein>
    <submittedName>
        <fullName evidence="2">Acyl carrier protein</fullName>
    </submittedName>
</protein>
<dbReference type="Pfam" id="PF00550">
    <property type="entry name" value="PP-binding"/>
    <property type="match status" value="1"/>
</dbReference>
<feature type="domain" description="Carrier" evidence="1">
    <location>
        <begin position="2"/>
        <end position="81"/>
    </location>
</feature>
<reference evidence="2 3" key="1">
    <citation type="submission" date="2019-11" db="EMBL/GenBank/DDBJ databases">
        <title>Escherichia alba sp. nov. isolated from the gut of plastic-eating superworms Zophobas atratus.</title>
        <authorList>
            <person name="Yang Y."/>
        </authorList>
    </citation>
    <scope>NUCLEOTIDE SEQUENCE [LARGE SCALE GENOMIC DNA]</scope>
    <source>
        <strain evidence="3">BIT-B35</strain>
    </source>
</reference>
<dbReference type="RefSeq" id="WP_167519549.1">
    <property type="nucleotide sequence ID" value="NZ_WMJZ01000016.1"/>
</dbReference>
<name>A0A6L6IQP6_9ENTR</name>
<comment type="caution">
    <text evidence="2">The sequence shown here is derived from an EMBL/GenBank/DDBJ whole genome shotgun (WGS) entry which is preliminary data.</text>
</comment>